<evidence type="ECO:0000313" key="1">
    <source>
        <dbReference type="EMBL" id="SUM30752.1"/>
    </source>
</evidence>
<sequence>MLLLLSLRMRQLSQKINPMLSKDKVNALVVKDSKMETTKAQS</sequence>
<reference evidence="1 2" key="1">
    <citation type="submission" date="2018-06" db="EMBL/GenBank/DDBJ databases">
        <authorList>
            <consortium name="Pathogen Informatics"/>
            <person name="Doyle S."/>
        </authorList>
    </citation>
    <scope>NUCLEOTIDE SEQUENCE [LARGE SCALE GENOMIC DNA]</scope>
    <source>
        <strain evidence="1 2">NCTC12195</strain>
    </source>
</reference>
<dbReference type="AlphaFoldDB" id="A0A380F972"/>
<protein>
    <submittedName>
        <fullName evidence="1">Uncharacterized protein</fullName>
    </submittedName>
</protein>
<evidence type="ECO:0000313" key="2">
    <source>
        <dbReference type="Proteomes" id="UP000255277"/>
    </source>
</evidence>
<accession>A0A380F972</accession>
<name>A0A380F972_STAGA</name>
<gene>
    <name evidence="1" type="ORF">NCTC12195_00152</name>
</gene>
<organism evidence="1 2">
    <name type="scientific">Staphylococcus gallinarum</name>
    <dbReference type="NCBI Taxonomy" id="1293"/>
    <lineage>
        <taxon>Bacteria</taxon>
        <taxon>Bacillati</taxon>
        <taxon>Bacillota</taxon>
        <taxon>Bacilli</taxon>
        <taxon>Bacillales</taxon>
        <taxon>Staphylococcaceae</taxon>
        <taxon>Staphylococcus</taxon>
    </lineage>
</organism>
<proteinExistence type="predicted"/>
<dbReference type="EMBL" id="UHDK01000001">
    <property type="protein sequence ID" value="SUM30752.1"/>
    <property type="molecule type" value="Genomic_DNA"/>
</dbReference>
<dbReference type="Proteomes" id="UP000255277">
    <property type="component" value="Unassembled WGS sequence"/>
</dbReference>